<dbReference type="AlphaFoldDB" id="A0A9W9ZGB4"/>
<dbReference type="PANTHER" id="PTHR23282">
    <property type="entry name" value="APICAL ENDOSOMAL GLYCOPROTEIN PRECURSOR"/>
    <property type="match status" value="1"/>
</dbReference>
<feature type="non-terminal residue" evidence="6">
    <location>
        <position position="280"/>
    </location>
</feature>
<evidence type="ECO:0000313" key="6">
    <source>
        <dbReference type="EMBL" id="KAJ7380815.1"/>
    </source>
</evidence>
<dbReference type="GO" id="GO:0005576">
    <property type="term" value="C:extracellular region"/>
    <property type="evidence" value="ECO:0007669"/>
    <property type="project" value="UniProtKB-SubCell"/>
</dbReference>
<evidence type="ECO:0000256" key="4">
    <source>
        <dbReference type="ARBA" id="ARBA00023157"/>
    </source>
</evidence>
<dbReference type="PANTHER" id="PTHR23282:SF101">
    <property type="entry name" value="MAM DOMAIN-CONTAINING PROTEIN"/>
    <property type="match status" value="1"/>
</dbReference>
<dbReference type="SMART" id="SM00137">
    <property type="entry name" value="MAM"/>
    <property type="match status" value="1"/>
</dbReference>
<comment type="subcellular location">
    <subcellularLocation>
        <location evidence="1">Secreted</location>
    </subcellularLocation>
</comment>
<dbReference type="SUPFAM" id="SSF49899">
    <property type="entry name" value="Concanavalin A-like lectins/glucanases"/>
    <property type="match status" value="2"/>
</dbReference>
<dbReference type="Proteomes" id="UP001163046">
    <property type="component" value="Unassembled WGS sequence"/>
</dbReference>
<gene>
    <name evidence="6" type="ORF">OS493_007199</name>
</gene>
<dbReference type="Gene3D" id="2.60.120.200">
    <property type="match status" value="3"/>
</dbReference>
<evidence type="ECO:0000256" key="2">
    <source>
        <dbReference type="ARBA" id="ARBA00022525"/>
    </source>
</evidence>
<dbReference type="InterPro" id="IPR051560">
    <property type="entry name" value="MAM_domain-containing"/>
</dbReference>
<protein>
    <recommendedName>
        <fullName evidence="5">MAM domain-containing protein</fullName>
    </recommendedName>
</protein>
<feature type="domain" description="MAM" evidence="5">
    <location>
        <begin position="64"/>
        <end position="227"/>
    </location>
</feature>
<dbReference type="Pfam" id="PF00629">
    <property type="entry name" value="MAM"/>
    <property type="match status" value="1"/>
</dbReference>
<keyword evidence="4" id="KW-1015">Disulfide bond</keyword>
<keyword evidence="7" id="KW-1185">Reference proteome</keyword>
<name>A0A9W9ZGB4_9CNID</name>
<dbReference type="EMBL" id="MU826352">
    <property type="protein sequence ID" value="KAJ7380815.1"/>
    <property type="molecule type" value="Genomic_DNA"/>
</dbReference>
<sequence>VVFEGVRGNSYNGDIALDDISFTVSSANCRIQPPDALPAGMTTAAPPVSTTSSVSPTTIGNQGNDCNFESGICKWTFDSQVHFNWTRHKGSTGSGGTGPKYDHTLGSTGKGWYMFIEASYPRKPNDTAGLVSPTIQKSGPYACVLFWYHMFGPHIGALNVYMKDGGQTKTLMYQKVGSQGDEWKEGLLQLSPTKSSYQVIFEGVRGTSYQGDISLDDISFQNNQCPPSSECTFENVVGSQSSSCGWTQDGSDNFDWSRATGATASYQTGPPFDHTYGTKQ</sequence>
<dbReference type="PROSITE" id="PS00740">
    <property type="entry name" value="MAM_1"/>
    <property type="match status" value="1"/>
</dbReference>
<keyword evidence="3" id="KW-0677">Repeat</keyword>
<evidence type="ECO:0000256" key="3">
    <source>
        <dbReference type="ARBA" id="ARBA00022737"/>
    </source>
</evidence>
<dbReference type="InterPro" id="IPR013320">
    <property type="entry name" value="ConA-like_dom_sf"/>
</dbReference>
<organism evidence="6 7">
    <name type="scientific">Desmophyllum pertusum</name>
    <dbReference type="NCBI Taxonomy" id="174260"/>
    <lineage>
        <taxon>Eukaryota</taxon>
        <taxon>Metazoa</taxon>
        <taxon>Cnidaria</taxon>
        <taxon>Anthozoa</taxon>
        <taxon>Hexacorallia</taxon>
        <taxon>Scleractinia</taxon>
        <taxon>Caryophylliina</taxon>
        <taxon>Caryophylliidae</taxon>
        <taxon>Desmophyllum</taxon>
    </lineage>
</organism>
<dbReference type="InterPro" id="IPR000998">
    <property type="entry name" value="MAM_dom"/>
</dbReference>
<dbReference type="PROSITE" id="PS50060">
    <property type="entry name" value="MAM_2"/>
    <property type="match status" value="3"/>
</dbReference>
<feature type="domain" description="MAM" evidence="5">
    <location>
        <begin position="1"/>
        <end position="31"/>
    </location>
</feature>
<evidence type="ECO:0000259" key="5">
    <source>
        <dbReference type="PROSITE" id="PS50060"/>
    </source>
</evidence>
<comment type="caution">
    <text evidence="6">The sequence shown here is derived from an EMBL/GenBank/DDBJ whole genome shotgun (WGS) entry which is preliminary data.</text>
</comment>
<dbReference type="GO" id="GO:0016020">
    <property type="term" value="C:membrane"/>
    <property type="evidence" value="ECO:0007669"/>
    <property type="project" value="InterPro"/>
</dbReference>
<dbReference type="CDD" id="cd06263">
    <property type="entry name" value="MAM"/>
    <property type="match status" value="1"/>
</dbReference>
<keyword evidence="2" id="KW-0964">Secreted</keyword>
<proteinExistence type="predicted"/>
<reference evidence="6" key="1">
    <citation type="submission" date="2023-01" db="EMBL/GenBank/DDBJ databases">
        <title>Genome assembly of the deep-sea coral Lophelia pertusa.</title>
        <authorList>
            <person name="Herrera S."/>
            <person name="Cordes E."/>
        </authorList>
    </citation>
    <scope>NUCLEOTIDE SEQUENCE</scope>
    <source>
        <strain evidence="6">USNM1676648</strain>
        <tissue evidence="6">Polyp</tissue>
    </source>
</reference>
<evidence type="ECO:0000313" key="7">
    <source>
        <dbReference type="Proteomes" id="UP001163046"/>
    </source>
</evidence>
<dbReference type="FunFam" id="2.60.120.200:FF:000182">
    <property type="entry name" value="MAM and LDL-receptor class A domain-containing protein 1"/>
    <property type="match status" value="1"/>
</dbReference>
<feature type="domain" description="MAM" evidence="5">
    <location>
        <begin position="229"/>
        <end position="280"/>
    </location>
</feature>
<dbReference type="OrthoDB" id="10063783at2759"/>
<feature type="non-terminal residue" evidence="6">
    <location>
        <position position="1"/>
    </location>
</feature>
<accession>A0A9W9ZGB4</accession>
<evidence type="ECO:0000256" key="1">
    <source>
        <dbReference type="ARBA" id="ARBA00004613"/>
    </source>
</evidence>